<proteinExistence type="predicted"/>
<evidence type="ECO:0000313" key="9">
    <source>
        <dbReference type="Proteomes" id="UP000182257"/>
    </source>
</evidence>
<dbReference type="OrthoDB" id="9132167at2"/>
<gene>
    <name evidence="8" type="ORF">SAMN05216462_1870</name>
</gene>
<dbReference type="PANTHER" id="PTHR42942:SF1">
    <property type="entry name" value="ALKYLTRANSFERASE-LIKE PROTEIN 1"/>
    <property type="match status" value="1"/>
</dbReference>
<dbReference type="Pfam" id="PF01035">
    <property type="entry name" value="DNA_binding_1"/>
    <property type="match status" value="1"/>
</dbReference>
<protein>
    <submittedName>
        <fullName evidence="8">O(6)-alkylguanine repair protein YbaZ</fullName>
    </submittedName>
</protein>
<dbReference type="EMBL" id="FNRF01000003">
    <property type="protein sequence ID" value="SEA57597.1"/>
    <property type="molecule type" value="Genomic_DNA"/>
</dbReference>
<reference evidence="8 9" key="1">
    <citation type="submission" date="2016-10" db="EMBL/GenBank/DDBJ databases">
        <authorList>
            <person name="de Groot N.N."/>
        </authorList>
    </citation>
    <scope>NUCLEOTIDE SEQUENCE [LARGE SCALE GENOMIC DNA]</scope>
    <source>
        <strain evidence="8 9">D31d</strain>
    </source>
</reference>
<sequence>MKDYPDKMSPEQARAFRDAVLNIVAQIPCGCVTTYGDIAALAGWPSHSRMVGRTLRYTPGAESLPCHRVVNKSGRTAPGWSRQRTLLEEEGVHFKSNGHVDMSQHLWQVTLF</sequence>
<evidence type="ECO:0000256" key="2">
    <source>
        <dbReference type="ARBA" id="ARBA00022603"/>
    </source>
</evidence>
<dbReference type="NCBIfam" id="TIGR00589">
    <property type="entry name" value="ogt"/>
    <property type="match status" value="1"/>
</dbReference>
<keyword evidence="5" id="KW-0234">DNA repair</keyword>
<keyword evidence="3" id="KW-0808">Transferase</keyword>
<organism evidence="8 9">
    <name type="scientific">Xylanibacter ruminicola</name>
    <name type="common">Prevotella ruminicola</name>
    <dbReference type="NCBI Taxonomy" id="839"/>
    <lineage>
        <taxon>Bacteria</taxon>
        <taxon>Pseudomonadati</taxon>
        <taxon>Bacteroidota</taxon>
        <taxon>Bacteroidia</taxon>
        <taxon>Bacteroidales</taxon>
        <taxon>Prevotellaceae</taxon>
        <taxon>Xylanibacter</taxon>
    </lineage>
</organism>
<dbReference type="GO" id="GO:0003908">
    <property type="term" value="F:methylated-DNA-[protein]-cysteine S-methyltransferase activity"/>
    <property type="evidence" value="ECO:0007669"/>
    <property type="project" value="UniProtKB-EC"/>
</dbReference>
<dbReference type="InterPro" id="IPR001497">
    <property type="entry name" value="MethylDNA_cys_MeTrfase_AS"/>
</dbReference>
<dbReference type="PANTHER" id="PTHR42942">
    <property type="entry name" value="6-O-METHYLGUANINE DNA METHYLTRANSFERASE"/>
    <property type="match status" value="1"/>
</dbReference>
<dbReference type="InterPro" id="IPR036388">
    <property type="entry name" value="WH-like_DNA-bd_sf"/>
</dbReference>
<dbReference type="GO" id="GO:0006281">
    <property type="term" value="P:DNA repair"/>
    <property type="evidence" value="ECO:0007669"/>
    <property type="project" value="UniProtKB-KW"/>
</dbReference>
<evidence type="ECO:0000256" key="5">
    <source>
        <dbReference type="ARBA" id="ARBA00023204"/>
    </source>
</evidence>
<dbReference type="GO" id="GO:0032259">
    <property type="term" value="P:methylation"/>
    <property type="evidence" value="ECO:0007669"/>
    <property type="project" value="UniProtKB-KW"/>
</dbReference>
<dbReference type="Proteomes" id="UP000182257">
    <property type="component" value="Unassembled WGS sequence"/>
</dbReference>
<dbReference type="PROSITE" id="PS00374">
    <property type="entry name" value="MGMT"/>
    <property type="match status" value="1"/>
</dbReference>
<accession>A0A1H4CB30</accession>
<comment type="catalytic activity">
    <reaction evidence="1">
        <text>a 4-O-methyl-thymidine in DNA + L-cysteinyl-[protein] = a thymidine in DNA + S-methyl-L-cysteinyl-[protein]</text>
        <dbReference type="Rhea" id="RHEA:53428"/>
        <dbReference type="Rhea" id="RHEA-COMP:10131"/>
        <dbReference type="Rhea" id="RHEA-COMP:10132"/>
        <dbReference type="Rhea" id="RHEA-COMP:13555"/>
        <dbReference type="Rhea" id="RHEA-COMP:13556"/>
        <dbReference type="ChEBI" id="CHEBI:29950"/>
        <dbReference type="ChEBI" id="CHEBI:82612"/>
        <dbReference type="ChEBI" id="CHEBI:137386"/>
        <dbReference type="ChEBI" id="CHEBI:137387"/>
        <dbReference type="EC" id="2.1.1.63"/>
    </reaction>
</comment>
<dbReference type="RefSeq" id="WP_074761230.1">
    <property type="nucleotide sequence ID" value="NZ_FNRF01000003.1"/>
</dbReference>
<dbReference type="CDD" id="cd06445">
    <property type="entry name" value="ATase"/>
    <property type="match status" value="1"/>
</dbReference>
<feature type="domain" description="Methylated-DNA-[protein]-cysteine S-methyltransferase DNA binding" evidence="7">
    <location>
        <begin position="15"/>
        <end position="92"/>
    </location>
</feature>
<dbReference type="InterPro" id="IPR052520">
    <property type="entry name" value="ATL_DNA_repair"/>
</dbReference>
<evidence type="ECO:0000256" key="4">
    <source>
        <dbReference type="ARBA" id="ARBA00022763"/>
    </source>
</evidence>
<name>A0A1H4CB30_XYLRU</name>
<keyword evidence="4" id="KW-0227">DNA damage</keyword>
<dbReference type="Gene3D" id="1.10.10.10">
    <property type="entry name" value="Winged helix-like DNA-binding domain superfamily/Winged helix DNA-binding domain"/>
    <property type="match status" value="1"/>
</dbReference>
<dbReference type="AlphaFoldDB" id="A0A1H4CB30"/>
<comment type="catalytic activity">
    <reaction evidence="6">
        <text>a 6-O-methyl-2'-deoxyguanosine in DNA + L-cysteinyl-[protein] = S-methyl-L-cysteinyl-[protein] + a 2'-deoxyguanosine in DNA</text>
        <dbReference type="Rhea" id="RHEA:24000"/>
        <dbReference type="Rhea" id="RHEA-COMP:10131"/>
        <dbReference type="Rhea" id="RHEA-COMP:10132"/>
        <dbReference type="Rhea" id="RHEA-COMP:11367"/>
        <dbReference type="Rhea" id="RHEA-COMP:11368"/>
        <dbReference type="ChEBI" id="CHEBI:29950"/>
        <dbReference type="ChEBI" id="CHEBI:82612"/>
        <dbReference type="ChEBI" id="CHEBI:85445"/>
        <dbReference type="ChEBI" id="CHEBI:85448"/>
        <dbReference type="EC" id="2.1.1.63"/>
    </reaction>
</comment>
<keyword evidence="2" id="KW-0489">Methyltransferase</keyword>
<dbReference type="InterPro" id="IPR036217">
    <property type="entry name" value="MethylDNA_cys_MeTrfase_DNAb"/>
</dbReference>
<dbReference type="InterPro" id="IPR014048">
    <property type="entry name" value="MethylDNA_cys_MeTrfase_DNA-bd"/>
</dbReference>
<evidence type="ECO:0000313" key="8">
    <source>
        <dbReference type="EMBL" id="SEA57597.1"/>
    </source>
</evidence>
<evidence type="ECO:0000256" key="3">
    <source>
        <dbReference type="ARBA" id="ARBA00022679"/>
    </source>
</evidence>
<evidence type="ECO:0000256" key="6">
    <source>
        <dbReference type="ARBA" id="ARBA00049348"/>
    </source>
</evidence>
<dbReference type="SUPFAM" id="SSF46767">
    <property type="entry name" value="Methylated DNA-protein cysteine methyltransferase, C-terminal domain"/>
    <property type="match status" value="1"/>
</dbReference>
<evidence type="ECO:0000256" key="1">
    <source>
        <dbReference type="ARBA" id="ARBA00001286"/>
    </source>
</evidence>
<evidence type="ECO:0000259" key="7">
    <source>
        <dbReference type="Pfam" id="PF01035"/>
    </source>
</evidence>